<dbReference type="EMBL" id="JARDXE010000023">
    <property type="protein sequence ID" value="MDE8649000.1"/>
    <property type="molecule type" value="Genomic_DNA"/>
</dbReference>
<dbReference type="RefSeq" id="WP_275232714.1">
    <property type="nucleotide sequence ID" value="NZ_JARDXE010000023.1"/>
</dbReference>
<gene>
    <name evidence="1" type="ORF">PXH69_28915</name>
</gene>
<comment type="caution">
    <text evidence="1">The sequence shown here is derived from an EMBL/GenBank/DDBJ whole genome shotgun (WGS) entry which is preliminary data.</text>
</comment>
<name>A0AAW6LUD5_RHOSG</name>
<evidence type="ECO:0000313" key="1">
    <source>
        <dbReference type="EMBL" id="MDE8649000.1"/>
    </source>
</evidence>
<organism evidence="1 2">
    <name type="scientific">Rhodococcus qingshengii</name>
    <dbReference type="NCBI Taxonomy" id="334542"/>
    <lineage>
        <taxon>Bacteria</taxon>
        <taxon>Bacillati</taxon>
        <taxon>Actinomycetota</taxon>
        <taxon>Actinomycetes</taxon>
        <taxon>Mycobacteriales</taxon>
        <taxon>Nocardiaceae</taxon>
        <taxon>Rhodococcus</taxon>
        <taxon>Rhodococcus erythropolis group</taxon>
    </lineage>
</organism>
<reference evidence="1" key="1">
    <citation type="submission" date="2023-02" db="EMBL/GenBank/DDBJ databases">
        <title>A novel hydrolase synthesized by Rhodococcus erythropolis HQ is responsible for the detoxification of Zearalenone.</title>
        <authorList>
            <person name="Hu J."/>
            <person name="Xu J."/>
        </authorList>
    </citation>
    <scope>NUCLEOTIDE SEQUENCE</scope>
    <source>
        <strain evidence="1">HQ</strain>
    </source>
</reference>
<accession>A0AAW6LUD5</accession>
<sequence>MSSNETQNLRVVLDTLNAFFAGGAEDIESLDGLRDKVRAKLASSD</sequence>
<protein>
    <submittedName>
        <fullName evidence="1">Uncharacterized protein</fullName>
    </submittedName>
</protein>
<dbReference type="Proteomes" id="UP001217325">
    <property type="component" value="Unassembled WGS sequence"/>
</dbReference>
<proteinExistence type="predicted"/>
<dbReference type="AlphaFoldDB" id="A0AAW6LUD5"/>
<evidence type="ECO:0000313" key="2">
    <source>
        <dbReference type="Proteomes" id="UP001217325"/>
    </source>
</evidence>